<dbReference type="Pfam" id="PF01050">
    <property type="entry name" value="MannoseP_isomer"/>
    <property type="match status" value="1"/>
</dbReference>
<dbReference type="InterPro" id="IPR051161">
    <property type="entry name" value="Mannose-6P_isomerase_type2"/>
</dbReference>
<gene>
    <name evidence="13" type="ORF">ACFP85_11345</name>
</gene>
<feature type="domain" description="MannoseP isomerase/GMP-like beta-helix" evidence="12">
    <location>
        <begin position="292"/>
        <end position="344"/>
    </location>
</feature>
<sequence>MKITPVVMAGGSGTRLWPLSRSQYPKQFLRLNSKYSLLQETLLRTDGLDTDTAVIIGNENHRFLIAEQLRELGRSDSRIILEPAGRNTAPAIALAALDVQARQGDGLLLVMAADHVIEDVAAFEASVARALTLAQSGKLTTFGIVPTHPETGYGYIKAGNALADAGFEVAQFVEKPDVDTATAYLASGDYCWNSGMFMFSASQYLQALQQFAPDMYQACAEAYAGNQSDLDFIRVDKAAFERSPSDSVDYAIMERTTEAAMVTLDAGWSDVGSWSAIWDIDNKDDQGNAFHGDVVTFNTHNTLIHGANRLIATVGLQDMVIVDTKDALLVAAKDQVQDIKKILTPLEGREELADHREVYRPWGRMDAIDKGERYQVRNVTIKPGAKIAKQMHYHRAEHWVVVSGTAKVVVGDNEQVLTENQSTYIPLGVAHSIENVGKVDLKVIEVHSGGYLSEDDVVRFNQQGRD</sequence>
<evidence type="ECO:0000256" key="9">
    <source>
        <dbReference type="RuleBase" id="RU004190"/>
    </source>
</evidence>
<dbReference type="Gene3D" id="2.60.120.10">
    <property type="entry name" value="Jelly Rolls"/>
    <property type="match status" value="1"/>
</dbReference>
<comment type="similarity">
    <text evidence="2 9">Belongs to the mannose-6-phosphate isomerase type 2 family.</text>
</comment>
<dbReference type="Gene3D" id="3.90.550.10">
    <property type="entry name" value="Spore Coat Polysaccharide Biosynthesis Protein SpsA, Chain A"/>
    <property type="match status" value="1"/>
</dbReference>
<evidence type="ECO:0000256" key="8">
    <source>
        <dbReference type="ARBA" id="ARBA00047343"/>
    </source>
</evidence>
<dbReference type="GO" id="GO:0004476">
    <property type="term" value="F:mannose-6-phosphate isomerase activity"/>
    <property type="evidence" value="ECO:0007669"/>
    <property type="project" value="UniProtKB-EC"/>
</dbReference>
<feature type="domain" description="Nucleotidyl transferase" evidence="10">
    <location>
        <begin position="5"/>
        <end position="285"/>
    </location>
</feature>
<keyword evidence="7" id="KW-0342">GTP-binding</keyword>
<dbReference type="InterPro" id="IPR011051">
    <property type="entry name" value="RmlC_Cupin_sf"/>
</dbReference>
<comment type="catalytic activity">
    <reaction evidence="8">
        <text>alpha-D-mannose 1-phosphate + GTP + H(+) = GDP-alpha-D-mannose + diphosphate</text>
        <dbReference type="Rhea" id="RHEA:15229"/>
        <dbReference type="ChEBI" id="CHEBI:15378"/>
        <dbReference type="ChEBI" id="CHEBI:33019"/>
        <dbReference type="ChEBI" id="CHEBI:37565"/>
        <dbReference type="ChEBI" id="CHEBI:57527"/>
        <dbReference type="ChEBI" id="CHEBI:58409"/>
        <dbReference type="EC" id="2.7.7.13"/>
    </reaction>
</comment>
<evidence type="ECO:0000259" key="10">
    <source>
        <dbReference type="Pfam" id="PF00483"/>
    </source>
</evidence>
<dbReference type="InterPro" id="IPR049577">
    <property type="entry name" value="GMPP_N"/>
</dbReference>
<dbReference type="EMBL" id="JBHSUS010000001">
    <property type="protein sequence ID" value="MFC6440737.1"/>
    <property type="molecule type" value="Genomic_DNA"/>
</dbReference>
<keyword evidence="5 13" id="KW-0548">Nucleotidyltransferase</keyword>
<dbReference type="InterPro" id="IPR014710">
    <property type="entry name" value="RmlC-like_jellyroll"/>
</dbReference>
<dbReference type="CDD" id="cd02509">
    <property type="entry name" value="GDP-M1P_Guanylyltransferase"/>
    <property type="match status" value="1"/>
</dbReference>
<dbReference type="EC" id="2.7.7.13" evidence="3"/>
<protein>
    <recommendedName>
        <fullName evidence="3">mannose-1-phosphate guanylyltransferase</fullName>
        <ecNumber evidence="3">2.7.7.13</ecNumber>
    </recommendedName>
</protein>
<feature type="domain" description="Mannose-6-phosphate isomerase type II C-terminal" evidence="11">
    <location>
        <begin position="348"/>
        <end position="462"/>
    </location>
</feature>
<dbReference type="PANTHER" id="PTHR46390">
    <property type="entry name" value="MANNOSE-1-PHOSPHATE GUANYLYLTRANSFERASE"/>
    <property type="match status" value="1"/>
</dbReference>
<dbReference type="NCBIfam" id="TIGR01479">
    <property type="entry name" value="GMP_PMI"/>
    <property type="match status" value="1"/>
</dbReference>
<dbReference type="InterPro" id="IPR054566">
    <property type="entry name" value="ManC/GMP-like_b-helix"/>
</dbReference>
<evidence type="ECO:0000256" key="4">
    <source>
        <dbReference type="ARBA" id="ARBA00022679"/>
    </source>
</evidence>
<dbReference type="CDD" id="cd02213">
    <property type="entry name" value="cupin_PMI_typeII_C"/>
    <property type="match status" value="1"/>
</dbReference>
<reference evidence="14" key="1">
    <citation type="journal article" date="2019" name="Int. J. Syst. Evol. Microbiol.">
        <title>The Global Catalogue of Microorganisms (GCM) 10K type strain sequencing project: providing services to taxonomists for standard genome sequencing and annotation.</title>
        <authorList>
            <consortium name="The Broad Institute Genomics Platform"/>
            <consortium name="The Broad Institute Genome Sequencing Center for Infectious Disease"/>
            <person name="Wu L."/>
            <person name="Ma J."/>
        </authorList>
    </citation>
    <scope>NUCLEOTIDE SEQUENCE [LARGE SCALE GENOMIC DNA]</scope>
    <source>
        <strain evidence="14">CGMCC 1.16031</strain>
    </source>
</reference>
<evidence type="ECO:0000256" key="7">
    <source>
        <dbReference type="ARBA" id="ARBA00023134"/>
    </source>
</evidence>
<dbReference type="PANTHER" id="PTHR46390:SF1">
    <property type="entry name" value="MANNOSE-1-PHOSPHATE GUANYLYLTRANSFERASE"/>
    <property type="match status" value="1"/>
</dbReference>
<dbReference type="Pfam" id="PF22640">
    <property type="entry name" value="ManC_GMP_beta-helix"/>
    <property type="match status" value="1"/>
</dbReference>
<organism evidence="13 14">
    <name type="scientific">Pseudobowmanella zhangzhouensis</name>
    <dbReference type="NCBI Taxonomy" id="1537679"/>
    <lineage>
        <taxon>Bacteria</taxon>
        <taxon>Pseudomonadati</taxon>
        <taxon>Pseudomonadota</taxon>
        <taxon>Gammaproteobacteria</taxon>
        <taxon>Alteromonadales</taxon>
        <taxon>Alteromonadaceae</taxon>
    </lineage>
</organism>
<dbReference type="InterPro" id="IPR005835">
    <property type="entry name" value="NTP_transferase_dom"/>
</dbReference>
<dbReference type="GO" id="GO:0004475">
    <property type="term" value="F:mannose-1-phosphate guanylyltransferase (GTP) activity"/>
    <property type="evidence" value="ECO:0007669"/>
    <property type="project" value="UniProtKB-EC"/>
</dbReference>
<dbReference type="InterPro" id="IPR029044">
    <property type="entry name" value="Nucleotide-diphossugar_trans"/>
</dbReference>
<comment type="caution">
    <text evidence="13">The sequence shown here is derived from an EMBL/GenBank/DDBJ whole genome shotgun (WGS) entry which is preliminary data.</text>
</comment>
<proteinExistence type="inferred from homology"/>
<evidence type="ECO:0000256" key="6">
    <source>
        <dbReference type="ARBA" id="ARBA00022741"/>
    </source>
</evidence>
<dbReference type="InterPro" id="IPR001538">
    <property type="entry name" value="Man6P_isomerase-2_C"/>
</dbReference>
<evidence type="ECO:0000256" key="2">
    <source>
        <dbReference type="ARBA" id="ARBA00006115"/>
    </source>
</evidence>
<dbReference type="InterPro" id="IPR006375">
    <property type="entry name" value="Man1P_GuaTrfase/Man6P_Isoase"/>
</dbReference>
<keyword evidence="6" id="KW-0547">Nucleotide-binding</keyword>
<keyword evidence="14" id="KW-1185">Reference proteome</keyword>
<evidence type="ECO:0000259" key="11">
    <source>
        <dbReference type="Pfam" id="PF01050"/>
    </source>
</evidence>
<keyword evidence="4 13" id="KW-0808">Transferase</keyword>
<dbReference type="RefSeq" id="WP_131259693.1">
    <property type="nucleotide sequence ID" value="NZ_JBHSUS010000001.1"/>
</dbReference>
<evidence type="ECO:0000259" key="12">
    <source>
        <dbReference type="Pfam" id="PF22640"/>
    </source>
</evidence>
<evidence type="ECO:0000313" key="13">
    <source>
        <dbReference type="EMBL" id="MFC6440737.1"/>
    </source>
</evidence>
<dbReference type="SUPFAM" id="SSF51182">
    <property type="entry name" value="RmlC-like cupins"/>
    <property type="match status" value="1"/>
</dbReference>
<comment type="pathway">
    <text evidence="1">Nucleotide-sugar biosynthesis; GDP-alpha-D-mannose biosynthesis; GDP-alpha-D-mannose from alpha-D-mannose 1-phosphate (GTP route): step 1/1.</text>
</comment>
<evidence type="ECO:0000313" key="14">
    <source>
        <dbReference type="Proteomes" id="UP001596364"/>
    </source>
</evidence>
<accession>A0ABW1XKK9</accession>
<dbReference type="Pfam" id="PF00483">
    <property type="entry name" value="NTP_transferase"/>
    <property type="match status" value="1"/>
</dbReference>
<dbReference type="Proteomes" id="UP001596364">
    <property type="component" value="Unassembled WGS sequence"/>
</dbReference>
<keyword evidence="13" id="KW-0413">Isomerase</keyword>
<evidence type="ECO:0000256" key="1">
    <source>
        <dbReference type="ARBA" id="ARBA00004823"/>
    </source>
</evidence>
<dbReference type="SUPFAM" id="SSF53448">
    <property type="entry name" value="Nucleotide-diphospho-sugar transferases"/>
    <property type="match status" value="1"/>
</dbReference>
<evidence type="ECO:0000256" key="3">
    <source>
        <dbReference type="ARBA" id="ARBA00012387"/>
    </source>
</evidence>
<name>A0ABW1XKK9_9ALTE</name>
<evidence type="ECO:0000256" key="5">
    <source>
        <dbReference type="ARBA" id="ARBA00022695"/>
    </source>
</evidence>